<dbReference type="EMBL" id="JAUUTY010000006">
    <property type="protein sequence ID" value="KAK1613973.1"/>
    <property type="molecule type" value="Genomic_DNA"/>
</dbReference>
<dbReference type="InterPro" id="IPR032675">
    <property type="entry name" value="LRR_dom_sf"/>
</dbReference>
<keyword evidence="5" id="KW-0611">Plant defense</keyword>
<dbReference type="AlphaFoldDB" id="A0AAD8R361"/>
<feature type="domain" description="Disease resistance protein winged helix" evidence="9">
    <location>
        <begin position="446"/>
        <end position="516"/>
    </location>
</feature>
<reference evidence="11" key="1">
    <citation type="submission" date="2023-07" db="EMBL/GenBank/DDBJ databases">
        <title>A chromosome-level genome assembly of Lolium multiflorum.</title>
        <authorList>
            <person name="Chen Y."/>
            <person name="Copetti D."/>
            <person name="Kolliker R."/>
            <person name="Studer B."/>
        </authorList>
    </citation>
    <scope>NUCLEOTIDE SEQUENCE</scope>
    <source>
        <strain evidence="11">02402/16</strain>
        <tissue evidence="11">Leaf</tissue>
    </source>
</reference>
<keyword evidence="2" id="KW-0433">Leucine-rich repeat</keyword>
<feature type="domain" description="NB-ARC" evidence="7">
    <location>
        <begin position="193"/>
        <end position="358"/>
    </location>
</feature>
<dbReference type="GO" id="GO:0002758">
    <property type="term" value="P:innate immune response-activating signaling pathway"/>
    <property type="evidence" value="ECO:0007669"/>
    <property type="project" value="UniProtKB-ARBA"/>
</dbReference>
<feature type="domain" description="Disease resistance N-terminal" evidence="8">
    <location>
        <begin position="42"/>
        <end position="124"/>
    </location>
</feature>
<evidence type="ECO:0000313" key="12">
    <source>
        <dbReference type="Proteomes" id="UP001231189"/>
    </source>
</evidence>
<keyword evidence="3" id="KW-0677">Repeat</keyword>
<evidence type="ECO:0000259" key="7">
    <source>
        <dbReference type="Pfam" id="PF00931"/>
    </source>
</evidence>
<evidence type="ECO:0000259" key="10">
    <source>
        <dbReference type="Pfam" id="PF23598"/>
    </source>
</evidence>
<dbReference type="InterPro" id="IPR027417">
    <property type="entry name" value="P-loop_NTPase"/>
</dbReference>
<evidence type="ECO:0008006" key="13">
    <source>
        <dbReference type="Google" id="ProtNLM"/>
    </source>
</evidence>
<proteinExistence type="inferred from homology"/>
<name>A0AAD8R361_LOLMU</name>
<dbReference type="Pfam" id="PF18052">
    <property type="entry name" value="Rx_N"/>
    <property type="match status" value="1"/>
</dbReference>
<keyword evidence="12" id="KW-1185">Reference proteome</keyword>
<dbReference type="GO" id="GO:0042742">
    <property type="term" value="P:defense response to bacterium"/>
    <property type="evidence" value="ECO:0007669"/>
    <property type="project" value="UniProtKB-ARBA"/>
</dbReference>
<dbReference type="PRINTS" id="PR00364">
    <property type="entry name" value="DISEASERSIST"/>
</dbReference>
<evidence type="ECO:0000313" key="11">
    <source>
        <dbReference type="EMBL" id="KAK1613973.1"/>
    </source>
</evidence>
<dbReference type="Gene3D" id="3.80.10.10">
    <property type="entry name" value="Ribonuclease Inhibitor"/>
    <property type="match status" value="1"/>
</dbReference>
<dbReference type="GO" id="GO:0009626">
    <property type="term" value="P:plant-type hypersensitive response"/>
    <property type="evidence" value="ECO:0007669"/>
    <property type="project" value="UniProtKB-ARBA"/>
</dbReference>
<protein>
    <recommendedName>
        <fullName evidence="13">AAA+ ATPase domain-containing protein</fullName>
    </recommendedName>
</protein>
<dbReference type="InterPro" id="IPR002182">
    <property type="entry name" value="NB-ARC"/>
</dbReference>
<evidence type="ECO:0000256" key="5">
    <source>
        <dbReference type="ARBA" id="ARBA00022821"/>
    </source>
</evidence>
<dbReference type="Gene3D" id="1.10.10.10">
    <property type="entry name" value="Winged helix-like DNA-binding domain superfamily/Winged helix DNA-binding domain"/>
    <property type="match status" value="1"/>
</dbReference>
<dbReference type="Pfam" id="PF00931">
    <property type="entry name" value="NB-ARC"/>
    <property type="match status" value="1"/>
</dbReference>
<feature type="domain" description="Disease resistance R13L4/SHOC-2-like LRR" evidence="10">
    <location>
        <begin position="565"/>
        <end position="931"/>
    </location>
</feature>
<dbReference type="InterPro" id="IPR058922">
    <property type="entry name" value="WHD_DRP"/>
</dbReference>
<gene>
    <name evidence="11" type="ORF">QYE76_019490</name>
</gene>
<sequence>MGRTEGSSCDSPSLPHQAARLEGRGLSSIGTPSEVVSVTTGVLNPLIAKLTKLLGGDECKNLSLAREQASFLKDELSAIKPLLDKMELTDNKLEASGRNWRGRVREMCYDMENCIDHLMYTTDGAAETSFVENMASYIQELKVLAVEANARRREVRKLDDGIDSAHAHVVVDSPISAIHKEVAVLVGIDGPREELVSWLTGPQIELKVVSIVGSAGSGKTTLAMQVYDEIESQFDRTTFVSASRRPDVESLLGRLLLRLGMTEFSRTLELHEIIDDLREDLKDKRYLILVDDLWDQSAWNIIRCAFPENSNGSRMIVTTRVDDVAVNACHNDHACIYRMKHLEEQDSRNLFFNRVFGSNNVCPPQFQYISAEILKKCGGLPLAIITIAGLLASTEARSLNEWESIKKALGAMSATKPTLEEMRGILNLTYMHLPVYLRPCLLYLGMYPEDCEIWRDDLVKQWIGEGFICSMPGVDLYDVAESYFNDLINRSLIQPERTEYGEVLSCRLHSMVLDLILSKCIEDHFISVAHNYDDMERLNNFEHKIRRLSLKSCAESETLSTSMSQVRSCALFGLSRHAPPLSDFKYLQMLMFNFPFGWEWDATVDLTAIAHLFLLRYLKVLALSARVALPTEIKGLVHLETLELDCHRTESFPSDITHLVNLLHLILPDGTMLPKGIQNMKSVRTLHCSVMSEGSLEDIKGLSELTNLKELELSTPSGQCLTVEGVDTLISSIGLFQDLKHLMLDCVIECDGYERLSDSLSDPPPCLEYLDLETWKFSRVPRWIGELSCLRFLHLFVLHMSSDEVCVLGGLPSLISASLHVSEVSKNKVVVGTRLFPVLEVFWFRSNEDVSVYLSFEAGAMPKLQKLELGFGWKEWRGATPVGMECLPCLRDIHVWLRDTVLESSKNEKDVRADVESAFKCAVCRYPKRPSVIVD</sequence>
<keyword evidence="4" id="KW-0547">Nucleotide-binding</keyword>
<dbReference type="Gene3D" id="3.40.50.300">
    <property type="entry name" value="P-loop containing nucleotide triphosphate hydrolases"/>
    <property type="match status" value="1"/>
</dbReference>
<comment type="caution">
    <text evidence="11">The sequence shown here is derived from an EMBL/GenBank/DDBJ whole genome shotgun (WGS) entry which is preliminary data.</text>
</comment>
<evidence type="ECO:0000256" key="1">
    <source>
        <dbReference type="ARBA" id="ARBA00008894"/>
    </source>
</evidence>
<evidence type="ECO:0000259" key="8">
    <source>
        <dbReference type="Pfam" id="PF18052"/>
    </source>
</evidence>
<organism evidence="11 12">
    <name type="scientific">Lolium multiflorum</name>
    <name type="common">Italian ryegrass</name>
    <name type="synonym">Lolium perenne subsp. multiflorum</name>
    <dbReference type="NCBI Taxonomy" id="4521"/>
    <lineage>
        <taxon>Eukaryota</taxon>
        <taxon>Viridiplantae</taxon>
        <taxon>Streptophyta</taxon>
        <taxon>Embryophyta</taxon>
        <taxon>Tracheophyta</taxon>
        <taxon>Spermatophyta</taxon>
        <taxon>Magnoliopsida</taxon>
        <taxon>Liliopsida</taxon>
        <taxon>Poales</taxon>
        <taxon>Poaceae</taxon>
        <taxon>BOP clade</taxon>
        <taxon>Pooideae</taxon>
        <taxon>Poodae</taxon>
        <taxon>Poeae</taxon>
        <taxon>Poeae Chloroplast Group 2 (Poeae type)</taxon>
        <taxon>Loliodinae</taxon>
        <taxon>Loliinae</taxon>
        <taxon>Lolium</taxon>
    </lineage>
</organism>
<dbReference type="PANTHER" id="PTHR23155">
    <property type="entry name" value="DISEASE RESISTANCE PROTEIN RP"/>
    <property type="match status" value="1"/>
</dbReference>
<evidence type="ECO:0000256" key="4">
    <source>
        <dbReference type="ARBA" id="ARBA00022741"/>
    </source>
</evidence>
<dbReference type="InterPro" id="IPR042197">
    <property type="entry name" value="Apaf_helical"/>
</dbReference>
<dbReference type="Pfam" id="PF23598">
    <property type="entry name" value="LRR_14"/>
    <property type="match status" value="1"/>
</dbReference>
<dbReference type="InterPro" id="IPR044974">
    <property type="entry name" value="Disease_R_plants"/>
</dbReference>
<evidence type="ECO:0000256" key="6">
    <source>
        <dbReference type="ARBA" id="ARBA00023054"/>
    </source>
</evidence>
<evidence type="ECO:0000256" key="3">
    <source>
        <dbReference type="ARBA" id="ARBA00022737"/>
    </source>
</evidence>
<evidence type="ECO:0000256" key="2">
    <source>
        <dbReference type="ARBA" id="ARBA00022614"/>
    </source>
</evidence>
<evidence type="ECO:0000259" key="9">
    <source>
        <dbReference type="Pfam" id="PF23559"/>
    </source>
</evidence>
<dbReference type="GO" id="GO:0043531">
    <property type="term" value="F:ADP binding"/>
    <property type="evidence" value="ECO:0007669"/>
    <property type="project" value="InterPro"/>
</dbReference>
<comment type="similarity">
    <text evidence="1">Belongs to the disease resistance NB-LRR family.</text>
</comment>
<dbReference type="InterPro" id="IPR041118">
    <property type="entry name" value="Rx_N"/>
</dbReference>
<dbReference type="PANTHER" id="PTHR23155:SF906">
    <property type="entry name" value="OS08G0205100 PROTEIN"/>
    <property type="match status" value="1"/>
</dbReference>
<dbReference type="Gene3D" id="1.10.8.430">
    <property type="entry name" value="Helical domain of apoptotic protease-activating factors"/>
    <property type="match status" value="1"/>
</dbReference>
<accession>A0AAD8R361</accession>
<dbReference type="Proteomes" id="UP001231189">
    <property type="component" value="Unassembled WGS sequence"/>
</dbReference>
<dbReference type="FunFam" id="1.10.10.10:FF:000322">
    <property type="entry name" value="Probable disease resistance protein At1g63360"/>
    <property type="match status" value="1"/>
</dbReference>
<dbReference type="InterPro" id="IPR036388">
    <property type="entry name" value="WH-like_DNA-bd_sf"/>
</dbReference>
<dbReference type="SUPFAM" id="SSF52047">
    <property type="entry name" value="RNI-like"/>
    <property type="match status" value="1"/>
</dbReference>
<dbReference type="Pfam" id="PF23559">
    <property type="entry name" value="WHD_DRP"/>
    <property type="match status" value="1"/>
</dbReference>
<dbReference type="SUPFAM" id="SSF52540">
    <property type="entry name" value="P-loop containing nucleoside triphosphate hydrolases"/>
    <property type="match status" value="1"/>
</dbReference>
<dbReference type="InterPro" id="IPR055414">
    <property type="entry name" value="LRR_R13L4/SHOC2-like"/>
</dbReference>
<keyword evidence="6" id="KW-0175">Coiled coil</keyword>
<dbReference type="Gene3D" id="1.20.5.4130">
    <property type="match status" value="1"/>
</dbReference>
<dbReference type="FunFam" id="3.40.50.300:FF:001091">
    <property type="entry name" value="Probable disease resistance protein At1g61300"/>
    <property type="match status" value="1"/>
</dbReference>